<sequence length="41" mass="4862">MFWAKAQIRKAQRELLAWVLKAITQCQALPDRFFSNILNIK</sequence>
<proteinExistence type="predicted"/>
<dbReference type="Proteomes" id="UP000320055">
    <property type="component" value="Unassembled WGS sequence"/>
</dbReference>
<dbReference type="AlphaFoldDB" id="A0A563W4T6"/>
<reference evidence="1 2" key="1">
    <citation type="submission" date="2019-01" db="EMBL/GenBank/DDBJ databases">
        <authorList>
            <person name="Brito A."/>
        </authorList>
    </citation>
    <scope>NUCLEOTIDE SEQUENCE [LARGE SCALE GENOMIC DNA]</scope>
    <source>
        <strain evidence="1">1</strain>
    </source>
</reference>
<name>A0A563W4T6_9CYAN</name>
<evidence type="ECO:0000313" key="1">
    <source>
        <dbReference type="EMBL" id="VEP18694.1"/>
    </source>
</evidence>
<protein>
    <submittedName>
        <fullName evidence="1">Uncharacterized protein</fullName>
    </submittedName>
</protein>
<evidence type="ECO:0000313" key="2">
    <source>
        <dbReference type="Proteomes" id="UP000320055"/>
    </source>
</evidence>
<gene>
    <name evidence="1" type="ORF">H1P_860020</name>
</gene>
<organism evidence="1 2">
    <name type="scientific">Hyella patelloides LEGE 07179</name>
    <dbReference type="NCBI Taxonomy" id="945734"/>
    <lineage>
        <taxon>Bacteria</taxon>
        <taxon>Bacillati</taxon>
        <taxon>Cyanobacteriota</taxon>
        <taxon>Cyanophyceae</taxon>
        <taxon>Pleurocapsales</taxon>
        <taxon>Hyellaceae</taxon>
        <taxon>Hyella</taxon>
    </lineage>
</organism>
<keyword evidence="2" id="KW-1185">Reference proteome</keyword>
<accession>A0A563W4T6</accession>
<dbReference type="EMBL" id="CAACVJ010000694">
    <property type="protein sequence ID" value="VEP18694.1"/>
    <property type="molecule type" value="Genomic_DNA"/>
</dbReference>